<evidence type="ECO:0000313" key="1">
    <source>
        <dbReference type="EMBL" id="GAC42767.1"/>
    </source>
</evidence>
<dbReference type="OrthoDB" id="9987876at2"/>
<protein>
    <submittedName>
        <fullName evidence="1">Uncharacterized protein</fullName>
    </submittedName>
</protein>
<proteinExistence type="predicted"/>
<reference evidence="1 2" key="1">
    <citation type="submission" date="2012-10" db="EMBL/GenBank/DDBJ databases">
        <title>Draft Genome Sequence of Paenibacillus popilliae ATCC 14706T.</title>
        <authorList>
            <person name="Iiyama K."/>
            <person name="Mori K."/>
            <person name="Mon H."/>
            <person name="Chieda Y."/>
            <person name="Lee J.M."/>
            <person name="Kusakabe T."/>
            <person name="Tashiro K."/>
            <person name="Asano S."/>
            <person name="Yasunaga-Aoki C."/>
            <person name="Shimizu S."/>
        </authorList>
    </citation>
    <scope>NUCLEOTIDE SEQUENCE [LARGE SCALE GENOMIC DNA]</scope>
    <source>
        <strain evidence="1 2">ATCC 14706</strain>
    </source>
</reference>
<dbReference type="AlphaFoldDB" id="M9LAQ4"/>
<organism evidence="1 2">
    <name type="scientific">Paenibacillus popilliae ATCC 14706</name>
    <dbReference type="NCBI Taxonomy" id="1212764"/>
    <lineage>
        <taxon>Bacteria</taxon>
        <taxon>Bacillati</taxon>
        <taxon>Bacillota</taxon>
        <taxon>Bacilli</taxon>
        <taxon>Bacillales</taxon>
        <taxon>Paenibacillaceae</taxon>
        <taxon>Paenibacillus</taxon>
    </lineage>
</organism>
<name>M9LAQ4_PAEPP</name>
<accession>M9LAQ4</accession>
<comment type="caution">
    <text evidence="1">The sequence shown here is derived from an EMBL/GenBank/DDBJ whole genome shotgun (WGS) entry which is preliminary data.</text>
</comment>
<evidence type="ECO:0000313" key="2">
    <source>
        <dbReference type="Proteomes" id="UP000029453"/>
    </source>
</evidence>
<sequence>MNAEANKKVNELIINLSNYIEKVMKSDSADDHERLPSLIEALAKLTNL</sequence>
<dbReference type="Proteomes" id="UP000029453">
    <property type="component" value="Unassembled WGS sequence"/>
</dbReference>
<dbReference type="RefSeq" id="WP_006286256.1">
    <property type="nucleotide sequence ID" value="NZ_BALG01000133.1"/>
</dbReference>
<keyword evidence="2" id="KW-1185">Reference proteome</keyword>
<dbReference type="EMBL" id="BALG01000133">
    <property type="protein sequence ID" value="GAC42767.1"/>
    <property type="molecule type" value="Genomic_DNA"/>
</dbReference>
<gene>
    <name evidence="1" type="ORF">PPOP_2127</name>
</gene>